<evidence type="ECO:0000313" key="1">
    <source>
        <dbReference type="EMBL" id="CAH0390637.1"/>
    </source>
</evidence>
<accession>A0A9P0AD66</accession>
<dbReference type="EMBL" id="OU963866">
    <property type="protein sequence ID" value="CAH0390637.1"/>
    <property type="molecule type" value="Genomic_DNA"/>
</dbReference>
<organism evidence="1 2">
    <name type="scientific">Bemisia tabaci</name>
    <name type="common">Sweetpotato whitefly</name>
    <name type="synonym">Aleurodes tabaci</name>
    <dbReference type="NCBI Taxonomy" id="7038"/>
    <lineage>
        <taxon>Eukaryota</taxon>
        <taxon>Metazoa</taxon>
        <taxon>Ecdysozoa</taxon>
        <taxon>Arthropoda</taxon>
        <taxon>Hexapoda</taxon>
        <taxon>Insecta</taxon>
        <taxon>Pterygota</taxon>
        <taxon>Neoptera</taxon>
        <taxon>Paraneoptera</taxon>
        <taxon>Hemiptera</taxon>
        <taxon>Sternorrhyncha</taxon>
        <taxon>Aleyrodoidea</taxon>
        <taxon>Aleyrodidae</taxon>
        <taxon>Aleyrodinae</taxon>
        <taxon>Bemisia</taxon>
    </lineage>
</organism>
<proteinExistence type="predicted"/>
<dbReference type="Proteomes" id="UP001152759">
    <property type="component" value="Chromosome 5"/>
</dbReference>
<protein>
    <submittedName>
        <fullName evidence="1">Uncharacterized protein</fullName>
    </submittedName>
</protein>
<keyword evidence="2" id="KW-1185">Reference proteome</keyword>
<evidence type="ECO:0000313" key="2">
    <source>
        <dbReference type="Proteomes" id="UP001152759"/>
    </source>
</evidence>
<gene>
    <name evidence="1" type="ORF">BEMITA_LOCUS9340</name>
</gene>
<dbReference type="AlphaFoldDB" id="A0A9P0AD66"/>
<name>A0A9P0AD66_BEMTA</name>
<reference evidence="1" key="1">
    <citation type="submission" date="2021-12" db="EMBL/GenBank/DDBJ databases">
        <authorList>
            <person name="King R."/>
        </authorList>
    </citation>
    <scope>NUCLEOTIDE SEQUENCE</scope>
</reference>
<sequence length="125" mass="14329">MEKLDGDTLTEEENKQIISEIEDLNGILEDKQSKQITLDDQITDIKDEILRKEILTISLEMAKTSDATKDKNLNEKMKEELFSKLKILEEKKEALTQKLSSFNPAIANQFRTSTPTAQVEIMDLK</sequence>